<accession>A0ABR2L6Q6</accession>
<gene>
    <name evidence="1" type="ORF">M9Y10_001209</name>
</gene>
<organism evidence="1 2">
    <name type="scientific">Tritrichomonas musculus</name>
    <dbReference type="NCBI Taxonomy" id="1915356"/>
    <lineage>
        <taxon>Eukaryota</taxon>
        <taxon>Metamonada</taxon>
        <taxon>Parabasalia</taxon>
        <taxon>Tritrichomonadida</taxon>
        <taxon>Tritrichomonadidae</taxon>
        <taxon>Tritrichomonas</taxon>
    </lineage>
</organism>
<proteinExistence type="predicted"/>
<dbReference type="Proteomes" id="UP001470230">
    <property type="component" value="Unassembled WGS sequence"/>
</dbReference>
<keyword evidence="2" id="KW-1185">Reference proteome</keyword>
<protein>
    <submittedName>
        <fullName evidence="1">Uncharacterized protein</fullName>
    </submittedName>
</protein>
<dbReference type="EMBL" id="JAPFFF010000001">
    <property type="protein sequence ID" value="KAK8898917.1"/>
    <property type="molecule type" value="Genomic_DNA"/>
</dbReference>
<comment type="caution">
    <text evidence="1">The sequence shown here is derived from an EMBL/GenBank/DDBJ whole genome shotgun (WGS) entry which is preliminary data.</text>
</comment>
<sequence length="88" mass="9959">MQDGQDAGSGFNYFACSSSSLEKVFCEIVRRTESNPPVDEEEFEENYYTYNLRDCPTSSDFRKDLGTSNSIYGKLSLEDVSDNDNESL</sequence>
<name>A0ABR2L6Q6_9EUKA</name>
<evidence type="ECO:0000313" key="2">
    <source>
        <dbReference type="Proteomes" id="UP001470230"/>
    </source>
</evidence>
<evidence type="ECO:0000313" key="1">
    <source>
        <dbReference type="EMBL" id="KAK8898917.1"/>
    </source>
</evidence>
<reference evidence="1 2" key="1">
    <citation type="submission" date="2024-04" db="EMBL/GenBank/DDBJ databases">
        <title>Tritrichomonas musculus Genome.</title>
        <authorList>
            <person name="Alves-Ferreira E."/>
            <person name="Grigg M."/>
            <person name="Lorenzi H."/>
            <person name="Galac M."/>
        </authorList>
    </citation>
    <scope>NUCLEOTIDE SEQUENCE [LARGE SCALE GENOMIC DNA]</scope>
    <source>
        <strain evidence="1 2">EAF2021</strain>
    </source>
</reference>